<organism evidence="1 2">
    <name type="scientific">Vitis vinifera</name>
    <name type="common">Grape</name>
    <dbReference type="NCBI Taxonomy" id="29760"/>
    <lineage>
        <taxon>Eukaryota</taxon>
        <taxon>Viridiplantae</taxon>
        <taxon>Streptophyta</taxon>
        <taxon>Embryophyta</taxon>
        <taxon>Tracheophyta</taxon>
        <taxon>Spermatophyta</taxon>
        <taxon>Magnoliopsida</taxon>
        <taxon>eudicotyledons</taxon>
        <taxon>Gunneridae</taxon>
        <taxon>Pentapetalae</taxon>
        <taxon>rosids</taxon>
        <taxon>Vitales</taxon>
        <taxon>Vitaceae</taxon>
        <taxon>Viteae</taxon>
        <taxon>Vitis</taxon>
    </lineage>
</organism>
<accession>A0A438EG07</accession>
<comment type="caution">
    <text evidence="1">The sequence shown here is derived from an EMBL/GenBank/DDBJ whole genome shotgun (WGS) entry which is preliminary data.</text>
</comment>
<gene>
    <name evidence="1" type="ORF">CK203_067188</name>
</gene>
<proteinExistence type="predicted"/>
<name>A0A438EG07_VITVI</name>
<protein>
    <submittedName>
        <fullName evidence="1">Uncharacterized protein</fullName>
    </submittedName>
</protein>
<reference evidence="1 2" key="1">
    <citation type="journal article" date="2018" name="PLoS Genet.">
        <title>Population sequencing reveals clonal diversity and ancestral inbreeding in the grapevine cultivar Chardonnay.</title>
        <authorList>
            <person name="Roach M.J."/>
            <person name="Johnson D.L."/>
            <person name="Bohlmann J."/>
            <person name="van Vuuren H.J."/>
            <person name="Jones S.J."/>
            <person name="Pretorius I.S."/>
            <person name="Schmidt S.A."/>
            <person name="Borneman A.R."/>
        </authorList>
    </citation>
    <scope>NUCLEOTIDE SEQUENCE [LARGE SCALE GENOMIC DNA]</scope>
    <source>
        <strain evidence="2">cv. Chardonnay</strain>
        <tissue evidence="1">Leaf</tissue>
    </source>
</reference>
<evidence type="ECO:0000313" key="1">
    <source>
        <dbReference type="EMBL" id="RVW46644.1"/>
    </source>
</evidence>
<sequence>MTTADIAERLTDKTIMKDARICLDDLILALQKTMEESSLAAEKGERRLPLAICYTRASAVSPATRNPNPSFFLAFLLMVSPYEAIYSFISPPLFFSTVKAALTWKFSLCDGKRENGLEGVMAHVQQGVKCVPKTCMEVGDEGMVVRSRKTDLI</sequence>
<dbReference type="AlphaFoldDB" id="A0A438EG07"/>
<evidence type="ECO:0000313" key="2">
    <source>
        <dbReference type="Proteomes" id="UP000288805"/>
    </source>
</evidence>
<dbReference type="Proteomes" id="UP000288805">
    <property type="component" value="Unassembled WGS sequence"/>
</dbReference>
<dbReference type="EMBL" id="QGNW01001302">
    <property type="protein sequence ID" value="RVW46644.1"/>
    <property type="molecule type" value="Genomic_DNA"/>
</dbReference>